<feature type="non-terminal residue" evidence="6">
    <location>
        <position position="132"/>
    </location>
</feature>
<dbReference type="GeneID" id="17312137"/>
<reference evidence="8" key="2">
    <citation type="submission" date="2012-11" db="EMBL/GenBank/DDBJ databases">
        <authorList>
            <person name="Kuo A."/>
            <person name="Curtis B.A."/>
            <person name="Tanifuji G."/>
            <person name="Burki F."/>
            <person name="Gruber A."/>
            <person name="Irimia M."/>
            <person name="Maruyama S."/>
            <person name="Arias M.C."/>
            <person name="Ball S.G."/>
            <person name="Gile G.H."/>
            <person name="Hirakawa Y."/>
            <person name="Hopkins J.F."/>
            <person name="Rensing S.A."/>
            <person name="Schmutz J."/>
            <person name="Symeonidi A."/>
            <person name="Elias M."/>
            <person name="Eveleigh R.J."/>
            <person name="Herman E.K."/>
            <person name="Klute M.J."/>
            <person name="Nakayama T."/>
            <person name="Obornik M."/>
            <person name="Reyes-Prieto A."/>
            <person name="Armbrust E.V."/>
            <person name="Aves S.J."/>
            <person name="Beiko R.G."/>
            <person name="Coutinho P."/>
            <person name="Dacks J.B."/>
            <person name="Durnford D.G."/>
            <person name="Fast N.M."/>
            <person name="Green B.R."/>
            <person name="Grisdale C."/>
            <person name="Hempe F."/>
            <person name="Henrissat B."/>
            <person name="Hoppner M.P."/>
            <person name="Ishida K.-I."/>
            <person name="Kim E."/>
            <person name="Koreny L."/>
            <person name="Kroth P.G."/>
            <person name="Liu Y."/>
            <person name="Malik S.-B."/>
            <person name="Maier U.G."/>
            <person name="McRose D."/>
            <person name="Mock T."/>
            <person name="Neilson J.A."/>
            <person name="Onodera N.T."/>
            <person name="Poole A.M."/>
            <person name="Pritham E.J."/>
            <person name="Richards T.A."/>
            <person name="Rocap G."/>
            <person name="Roy S.W."/>
            <person name="Sarai C."/>
            <person name="Schaack S."/>
            <person name="Shirato S."/>
            <person name="Slamovits C.H."/>
            <person name="Spencer D.F."/>
            <person name="Suzuki S."/>
            <person name="Worden A.Z."/>
            <person name="Zauner S."/>
            <person name="Barry K."/>
            <person name="Bell C."/>
            <person name="Bharti A.K."/>
            <person name="Crow J.A."/>
            <person name="Grimwood J."/>
            <person name="Kramer R."/>
            <person name="Lindquist E."/>
            <person name="Lucas S."/>
            <person name="Salamov A."/>
            <person name="McFadden G.I."/>
            <person name="Lane C.E."/>
            <person name="Keeling P.J."/>
            <person name="Gray M.W."/>
            <person name="Grigoriev I.V."/>
            <person name="Archibald J.M."/>
        </authorList>
    </citation>
    <scope>NUCLEOTIDE SEQUENCE</scope>
    <source>
        <strain evidence="8">CCMP2712</strain>
    </source>
</reference>
<protein>
    <submittedName>
        <fullName evidence="6">Chromosome transmission fidelity protein 18</fullName>
    </submittedName>
</protein>
<dbReference type="eggNOG" id="KOG1969">
    <property type="taxonomic scope" value="Eukaryota"/>
</dbReference>
<dbReference type="OMA" id="TICERKG"/>
<keyword evidence="3" id="KW-0539">Nucleus</keyword>
<gene>
    <name evidence="6" type="primary">CTF18</name>
    <name evidence="6" type="ORF">GUITHDRAFT_47028</name>
</gene>
<reference evidence="7" key="3">
    <citation type="submission" date="2016-03" db="UniProtKB">
        <authorList>
            <consortium name="EnsemblProtists"/>
        </authorList>
    </citation>
    <scope>IDENTIFICATION</scope>
</reference>
<accession>L1K3W4</accession>
<evidence type="ECO:0000259" key="5">
    <source>
        <dbReference type="SMART" id="SM00382"/>
    </source>
</evidence>
<dbReference type="Proteomes" id="UP000011087">
    <property type="component" value="Unassembled WGS sequence"/>
</dbReference>
<sequence length="132" mass="14343">QILLLHGPPGTGKTTLAHVLAKHAGYFPAEINASDERTASALKIRLEALAEMRGSFTGGRPNCIILDEVDGIGGNEGQVDNQKHVSVNRPIICICNDVYASSLRAVKKIAHIVRFAPPEEQRMISRLQTICM</sequence>
<evidence type="ECO:0000256" key="1">
    <source>
        <dbReference type="ARBA" id="ARBA00004123"/>
    </source>
</evidence>
<dbReference type="SMART" id="SM00382">
    <property type="entry name" value="AAA"/>
    <property type="match status" value="1"/>
</dbReference>
<organism evidence="6">
    <name type="scientific">Guillardia theta (strain CCMP2712)</name>
    <name type="common">Cryptophyte</name>
    <dbReference type="NCBI Taxonomy" id="905079"/>
    <lineage>
        <taxon>Eukaryota</taxon>
        <taxon>Cryptophyceae</taxon>
        <taxon>Pyrenomonadales</taxon>
        <taxon>Geminigeraceae</taxon>
        <taxon>Guillardia</taxon>
    </lineage>
</organism>
<dbReference type="Gene3D" id="3.40.50.300">
    <property type="entry name" value="P-loop containing nucleotide triphosphate hydrolases"/>
    <property type="match status" value="1"/>
</dbReference>
<evidence type="ECO:0000313" key="8">
    <source>
        <dbReference type="Proteomes" id="UP000011087"/>
    </source>
</evidence>
<dbReference type="GO" id="GO:0016887">
    <property type="term" value="F:ATP hydrolysis activity"/>
    <property type="evidence" value="ECO:0007669"/>
    <property type="project" value="InterPro"/>
</dbReference>
<reference evidence="6 8" key="1">
    <citation type="journal article" date="2012" name="Nature">
        <title>Algal genomes reveal evolutionary mosaicism and the fate of nucleomorphs.</title>
        <authorList>
            <consortium name="DOE Joint Genome Institute"/>
            <person name="Curtis B.A."/>
            <person name="Tanifuji G."/>
            <person name="Burki F."/>
            <person name="Gruber A."/>
            <person name="Irimia M."/>
            <person name="Maruyama S."/>
            <person name="Arias M.C."/>
            <person name="Ball S.G."/>
            <person name="Gile G.H."/>
            <person name="Hirakawa Y."/>
            <person name="Hopkins J.F."/>
            <person name="Kuo A."/>
            <person name="Rensing S.A."/>
            <person name="Schmutz J."/>
            <person name="Symeonidi A."/>
            <person name="Elias M."/>
            <person name="Eveleigh R.J."/>
            <person name="Herman E.K."/>
            <person name="Klute M.J."/>
            <person name="Nakayama T."/>
            <person name="Obornik M."/>
            <person name="Reyes-Prieto A."/>
            <person name="Armbrust E.V."/>
            <person name="Aves S.J."/>
            <person name="Beiko R.G."/>
            <person name="Coutinho P."/>
            <person name="Dacks J.B."/>
            <person name="Durnford D.G."/>
            <person name="Fast N.M."/>
            <person name="Green B.R."/>
            <person name="Grisdale C.J."/>
            <person name="Hempel F."/>
            <person name="Henrissat B."/>
            <person name="Hoppner M.P."/>
            <person name="Ishida K."/>
            <person name="Kim E."/>
            <person name="Koreny L."/>
            <person name="Kroth P.G."/>
            <person name="Liu Y."/>
            <person name="Malik S.B."/>
            <person name="Maier U.G."/>
            <person name="McRose D."/>
            <person name="Mock T."/>
            <person name="Neilson J.A."/>
            <person name="Onodera N.T."/>
            <person name="Poole A.M."/>
            <person name="Pritham E.J."/>
            <person name="Richards T.A."/>
            <person name="Rocap G."/>
            <person name="Roy S.W."/>
            <person name="Sarai C."/>
            <person name="Schaack S."/>
            <person name="Shirato S."/>
            <person name="Slamovits C.H."/>
            <person name="Spencer D.F."/>
            <person name="Suzuki S."/>
            <person name="Worden A.Z."/>
            <person name="Zauner S."/>
            <person name="Barry K."/>
            <person name="Bell C."/>
            <person name="Bharti A.K."/>
            <person name="Crow J.A."/>
            <person name="Grimwood J."/>
            <person name="Kramer R."/>
            <person name="Lindquist E."/>
            <person name="Lucas S."/>
            <person name="Salamov A."/>
            <person name="McFadden G.I."/>
            <person name="Lane C.E."/>
            <person name="Keeling P.J."/>
            <person name="Gray M.W."/>
            <person name="Grigoriev I.V."/>
            <person name="Archibald J.M."/>
        </authorList>
    </citation>
    <scope>NUCLEOTIDE SEQUENCE</scope>
    <source>
        <strain evidence="6 8">CCMP2712</strain>
    </source>
</reference>
<dbReference type="RefSeq" id="XP_005842496.1">
    <property type="nucleotide sequence ID" value="XM_005842439.1"/>
</dbReference>
<name>L1K3W4_GUITC</name>
<proteinExistence type="inferred from homology"/>
<dbReference type="OrthoDB" id="2195431at2759"/>
<keyword evidence="8" id="KW-1185">Reference proteome</keyword>
<comment type="subcellular location">
    <subcellularLocation>
        <location evidence="1">Nucleus</location>
    </subcellularLocation>
    <subcellularLocation>
        <location evidence="2">Plastid</location>
        <location evidence="2">Chloroplast</location>
    </subcellularLocation>
</comment>
<feature type="non-terminal residue" evidence="6">
    <location>
        <position position="1"/>
    </location>
</feature>
<dbReference type="PaxDb" id="55529-EKX55516"/>
<evidence type="ECO:0000313" key="7">
    <source>
        <dbReference type="EnsemblProtists" id="EKX55516"/>
    </source>
</evidence>
<dbReference type="InterPro" id="IPR027417">
    <property type="entry name" value="P-loop_NTPase"/>
</dbReference>
<dbReference type="GO" id="GO:0005634">
    <property type="term" value="C:nucleus"/>
    <property type="evidence" value="ECO:0007669"/>
    <property type="project" value="UniProtKB-SubCell"/>
</dbReference>
<dbReference type="EnsemblProtists" id="EKX55516">
    <property type="protein sequence ID" value="EKX55516"/>
    <property type="gene ID" value="GUITHDRAFT_47028"/>
</dbReference>
<dbReference type="InterPro" id="IPR003959">
    <property type="entry name" value="ATPase_AAA_core"/>
</dbReference>
<dbReference type="STRING" id="905079.L1K3W4"/>
<dbReference type="Pfam" id="PF00004">
    <property type="entry name" value="AAA"/>
    <property type="match status" value="1"/>
</dbReference>
<comment type="similarity">
    <text evidence="4">Belongs to the activator 1 small subunits family. CTF18 subfamily.</text>
</comment>
<dbReference type="InterPro" id="IPR003593">
    <property type="entry name" value="AAA+_ATPase"/>
</dbReference>
<dbReference type="SUPFAM" id="SSF52540">
    <property type="entry name" value="P-loop containing nucleoside triphosphate hydrolases"/>
    <property type="match status" value="1"/>
</dbReference>
<dbReference type="KEGG" id="gtt:GUITHDRAFT_47028"/>
<feature type="domain" description="AAA+ ATPase" evidence="5">
    <location>
        <begin position="1"/>
        <end position="119"/>
    </location>
</feature>
<dbReference type="HOGENOM" id="CLU_1922610_0_0_1"/>
<evidence type="ECO:0000256" key="4">
    <source>
        <dbReference type="ARBA" id="ARBA00043975"/>
    </source>
</evidence>
<dbReference type="PANTHER" id="PTHR46765">
    <property type="entry name" value="P-LOOP CONTAINING NUCLEOSIDE TRIPHOSPHATE HYDROLASES SUPERFAMILY PROTEIN"/>
    <property type="match status" value="1"/>
</dbReference>
<dbReference type="EMBL" id="JH992965">
    <property type="protein sequence ID" value="EKX55516.1"/>
    <property type="molecule type" value="Genomic_DNA"/>
</dbReference>
<dbReference type="CDD" id="cd00009">
    <property type="entry name" value="AAA"/>
    <property type="match status" value="1"/>
</dbReference>
<dbReference type="GO" id="GO:0009507">
    <property type="term" value="C:chloroplast"/>
    <property type="evidence" value="ECO:0007669"/>
    <property type="project" value="UniProtKB-SubCell"/>
</dbReference>
<dbReference type="AlphaFoldDB" id="L1K3W4"/>
<evidence type="ECO:0000256" key="2">
    <source>
        <dbReference type="ARBA" id="ARBA00004229"/>
    </source>
</evidence>
<evidence type="ECO:0000313" key="6">
    <source>
        <dbReference type="EMBL" id="EKX55516.1"/>
    </source>
</evidence>
<dbReference type="PANTHER" id="PTHR46765:SF1">
    <property type="entry name" value="P-LOOP CONTAINING NUCLEOSIDE TRIPHOSPHATE HYDROLASES SUPERFAMILY PROTEIN"/>
    <property type="match status" value="1"/>
</dbReference>
<dbReference type="InterPro" id="IPR053016">
    <property type="entry name" value="CTF18-RFC_complex"/>
</dbReference>
<evidence type="ECO:0000256" key="3">
    <source>
        <dbReference type="ARBA" id="ARBA00023242"/>
    </source>
</evidence>
<dbReference type="GO" id="GO:0005524">
    <property type="term" value="F:ATP binding"/>
    <property type="evidence" value="ECO:0007669"/>
    <property type="project" value="InterPro"/>
</dbReference>